<dbReference type="OrthoDB" id="8555656at2"/>
<accession>A0A921TF27</accession>
<name>A0A921TF27_9GAMM</name>
<dbReference type="GO" id="GO:0005829">
    <property type="term" value="C:cytosol"/>
    <property type="evidence" value="ECO:0007669"/>
    <property type="project" value="TreeGrafter"/>
</dbReference>
<dbReference type="EMBL" id="PDWK01000081">
    <property type="protein sequence ID" value="KAF1685952.1"/>
    <property type="molecule type" value="Genomic_DNA"/>
</dbReference>
<evidence type="ECO:0000256" key="1">
    <source>
        <dbReference type="ARBA" id="ARBA00010164"/>
    </source>
</evidence>
<evidence type="ECO:0000256" key="2">
    <source>
        <dbReference type="ARBA" id="ARBA00022679"/>
    </source>
</evidence>
<dbReference type="InterPro" id="IPR052028">
    <property type="entry name" value="HipA_Ser/Thr_kinase"/>
</dbReference>
<dbReference type="AlphaFoldDB" id="A0A921TF27"/>
<gene>
    <name evidence="5" type="ORF">CR938_12595</name>
</gene>
<proteinExistence type="inferred from homology"/>
<dbReference type="PANTHER" id="PTHR37419:SF8">
    <property type="entry name" value="TOXIN YJJJ"/>
    <property type="match status" value="1"/>
</dbReference>
<keyword evidence="2" id="KW-0808">Transferase</keyword>
<evidence type="ECO:0000313" key="6">
    <source>
        <dbReference type="Proteomes" id="UP000717981"/>
    </source>
</evidence>
<sequence length="468" mass="50499">MPMARRPSATVEDLLALLASGEPMAASTLVQQLGVTRPVVLRLLREAGDRVLQVGNARATRYLARADSDAGNAWPLWRMRPDGTVEELGSVYLLRGERFQFLAAGERPNLLHPVDAMPGHFPGLPWFLDDLRPQGFLGRNLAHRLGPTLGVPTDLNRWRQRDVLLAITRTGGTHIGDLLLGSTALQLALAEANSPSDALAAGERPQRYSAWAEDALAGEEVGSSPGGEQPKFTSTVLDAGERYAALVKFALRDGQQATTRWADLLVCEHLALQSLAAHGLAAAASELVEAERHLCLEVRRFDRTPGHLGRHGFVSLQSLDAAFLGSGERDWGLVGEQLLQSGWITPDTARDMAVLHWFGRLIGNSDMHPGNLGFHLVDAGPLPLAPAYDMLPTYLAPSRTGAVRPAEPLVLASPERGGQATHIARAAAAAIDFWETVADSARIRSEEVRAAARANRDVVARFARTFAA</sequence>
<protein>
    <recommendedName>
        <fullName evidence="4">HipA-like C-terminal domain-containing protein</fullName>
    </recommendedName>
</protein>
<comment type="similarity">
    <text evidence="1">Belongs to the HipA Ser/Thr kinase family.</text>
</comment>
<dbReference type="PANTHER" id="PTHR37419">
    <property type="entry name" value="SERINE/THREONINE-PROTEIN KINASE TOXIN HIPA"/>
    <property type="match status" value="1"/>
</dbReference>
<evidence type="ECO:0000259" key="4">
    <source>
        <dbReference type="Pfam" id="PF07804"/>
    </source>
</evidence>
<organism evidence="5 6">
    <name type="scientific">Pseudoxanthomonas taiwanensis</name>
    <dbReference type="NCBI Taxonomy" id="176598"/>
    <lineage>
        <taxon>Bacteria</taxon>
        <taxon>Pseudomonadati</taxon>
        <taxon>Pseudomonadota</taxon>
        <taxon>Gammaproteobacteria</taxon>
        <taxon>Lysobacterales</taxon>
        <taxon>Lysobacteraceae</taxon>
        <taxon>Pseudoxanthomonas</taxon>
    </lineage>
</organism>
<dbReference type="Proteomes" id="UP000717981">
    <property type="component" value="Unassembled WGS sequence"/>
</dbReference>
<evidence type="ECO:0000313" key="5">
    <source>
        <dbReference type="EMBL" id="KAF1685952.1"/>
    </source>
</evidence>
<dbReference type="NCBIfam" id="NF007297">
    <property type="entry name" value="PRK09775.1"/>
    <property type="match status" value="1"/>
</dbReference>
<evidence type="ECO:0000256" key="3">
    <source>
        <dbReference type="ARBA" id="ARBA00022777"/>
    </source>
</evidence>
<dbReference type="Pfam" id="PF07804">
    <property type="entry name" value="HipA_C"/>
    <property type="match status" value="1"/>
</dbReference>
<dbReference type="InterPro" id="IPR012893">
    <property type="entry name" value="HipA-like_C"/>
</dbReference>
<keyword evidence="3" id="KW-0418">Kinase</keyword>
<comment type="caution">
    <text evidence="5">The sequence shown here is derived from an EMBL/GenBank/DDBJ whole genome shotgun (WGS) entry which is preliminary data.</text>
</comment>
<dbReference type="GO" id="GO:0004674">
    <property type="term" value="F:protein serine/threonine kinase activity"/>
    <property type="evidence" value="ECO:0007669"/>
    <property type="project" value="TreeGrafter"/>
</dbReference>
<reference evidence="5" key="1">
    <citation type="submission" date="2017-10" db="EMBL/GenBank/DDBJ databases">
        <title>Whole genome sequencing of members of genus Pseudoxanthomonas.</title>
        <authorList>
            <person name="Kumar S."/>
            <person name="Bansal K."/>
            <person name="Kaur A."/>
            <person name="Patil P."/>
            <person name="Sharma S."/>
            <person name="Patil P.B."/>
        </authorList>
    </citation>
    <scope>NUCLEOTIDE SEQUENCE</scope>
    <source>
        <strain evidence="5">DSM 22914</strain>
    </source>
</reference>
<feature type="domain" description="HipA-like C-terminal" evidence="4">
    <location>
        <begin position="223"/>
        <end position="454"/>
    </location>
</feature>
<keyword evidence="6" id="KW-1185">Reference proteome</keyword>